<protein>
    <submittedName>
        <fullName evidence="1">Uncharacterized protein</fullName>
    </submittedName>
</protein>
<evidence type="ECO:0000313" key="2">
    <source>
        <dbReference type="Proteomes" id="UP000177325"/>
    </source>
</evidence>
<dbReference type="AlphaFoldDB" id="A0A1F6FFB1"/>
<comment type="caution">
    <text evidence="1">The sequence shown here is derived from an EMBL/GenBank/DDBJ whole genome shotgun (WGS) entry which is preliminary data.</text>
</comment>
<organism evidence="1 2">
    <name type="scientific">Candidatus Kaiserbacteria bacterium RIFCSPLOWO2_12_FULL_45_26</name>
    <dbReference type="NCBI Taxonomy" id="1798525"/>
    <lineage>
        <taxon>Bacteria</taxon>
        <taxon>Candidatus Kaiseribacteriota</taxon>
    </lineage>
</organism>
<proteinExistence type="predicted"/>
<dbReference type="Proteomes" id="UP000177325">
    <property type="component" value="Unassembled WGS sequence"/>
</dbReference>
<gene>
    <name evidence="1" type="ORF">A3G90_00475</name>
</gene>
<name>A0A1F6FFB1_9BACT</name>
<dbReference type="EMBL" id="MFMM01000001">
    <property type="protein sequence ID" value="OGG84552.1"/>
    <property type="molecule type" value="Genomic_DNA"/>
</dbReference>
<accession>A0A1F6FFB1</accession>
<reference evidence="1 2" key="1">
    <citation type="journal article" date="2016" name="Nat. Commun.">
        <title>Thousands of microbial genomes shed light on interconnected biogeochemical processes in an aquifer system.</title>
        <authorList>
            <person name="Anantharaman K."/>
            <person name="Brown C.T."/>
            <person name="Hug L.A."/>
            <person name="Sharon I."/>
            <person name="Castelle C.J."/>
            <person name="Probst A.J."/>
            <person name="Thomas B.C."/>
            <person name="Singh A."/>
            <person name="Wilkins M.J."/>
            <person name="Karaoz U."/>
            <person name="Brodie E.L."/>
            <person name="Williams K.H."/>
            <person name="Hubbard S.S."/>
            <person name="Banfield J.F."/>
        </authorList>
    </citation>
    <scope>NUCLEOTIDE SEQUENCE [LARGE SCALE GENOMIC DNA]</scope>
</reference>
<evidence type="ECO:0000313" key="1">
    <source>
        <dbReference type="EMBL" id="OGG84552.1"/>
    </source>
</evidence>
<sequence length="173" mass="19355">MSTKTKKIFILSLIVAIITTASLGYFLYNINVRGVLLEEQLSILAENDTKESAYLKLRRLAQDTEDERALLAKSFFSNEGDSIVFLGEMERLATALGLSLETDSLDKVVNEETKEESIKISFVFEGKKNSVFMFSKLLEVIPYHSTVESLQLREVGAGNWEGHLTILISIQAS</sequence>
<dbReference type="STRING" id="1798525.A3G90_00475"/>